<feature type="transmembrane region" description="Helical" evidence="5">
    <location>
        <begin position="658"/>
        <end position="683"/>
    </location>
</feature>
<feature type="transmembrane region" description="Helical" evidence="5">
    <location>
        <begin position="798"/>
        <end position="818"/>
    </location>
</feature>
<dbReference type="SUPFAM" id="SSF51182">
    <property type="entry name" value="RmlC-like cupins"/>
    <property type="match status" value="1"/>
</dbReference>
<evidence type="ECO:0000259" key="6">
    <source>
        <dbReference type="PROSITE" id="PS50850"/>
    </source>
</evidence>
<dbReference type="InterPro" id="IPR011051">
    <property type="entry name" value="RmlC_Cupin_sf"/>
</dbReference>
<dbReference type="Gene3D" id="1.20.1250.20">
    <property type="entry name" value="MFS general substrate transporter like domains"/>
    <property type="match status" value="1"/>
</dbReference>
<evidence type="ECO:0000256" key="4">
    <source>
        <dbReference type="ARBA" id="ARBA00023136"/>
    </source>
</evidence>
<accession>A0A1Y6LKJ8</accession>
<dbReference type="CDD" id="cd02231">
    <property type="entry name" value="cupin_BLL6423-like"/>
    <property type="match status" value="1"/>
</dbReference>
<dbReference type="Gene3D" id="2.20.70.150">
    <property type="match status" value="1"/>
</dbReference>
<evidence type="ECO:0000313" key="8">
    <source>
        <dbReference type="Proteomes" id="UP000215453"/>
    </source>
</evidence>
<keyword evidence="2 5" id="KW-0812">Transmembrane</keyword>
<feature type="transmembrane region" description="Helical" evidence="5">
    <location>
        <begin position="397"/>
        <end position="416"/>
    </location>
</feature>
<dbReference type="AlphaFoldDB" id="A0A1Y6LKJ8"/>
<dbReference type="Pfam" id="PF07690">
    <property type="entry name" value="MFS_1"/>
    <property type="match status" value="1"/>
</dbReference>
<feature type="transmembrane region" description="Helical" evidence="5">
    <location>
        <begin position="488"/>
        <end position="510"/>
    </location>
</feature>
<dbReference type="GO" id="GO:0022857">
    <property type="term" value="F:transmembrane transporter activity"/>
    <property type="evidence" value="ECO:0007669"/>
    <property type="project" value="InterPro"/>
</dbReference>
<evidence type="ECO:0000256" key="1">
    <source>
        <dbReference type="ARBA" id="ARBA00004141"/>
    </source>
</evidence>
<feature type="transmembrane region" description="Helical" evidence="5">
    <location>
        <begin position="358"/>
        <end position="385"/>
    </location>
</feature>
<gene>
    <name evidence="7" type="ORF">ZT1A5_G6459</name>
</gene>
<feature type="transmembrane region" description="Helical" evidence="5">
    <location>
        <begin position="616"/>
        <end position="646"/>
    </location>
</feature>
<feature type="transmembrane region" description="Helical" evidence="5">
    <location>
        <begin position="729"/>
        <end position="755"/>
    </location>
</feature>
<evidence type="ECO:0000256" key="3">
    <source>
        <dbReference type="ARBA" id="ARBA00022989"/>
    </source>
</evidence>
<dbReference type="InterPro" id="IPR011701">
    <property type="entry name" value="MFS"/>
</dbReference>
<comment type="subcellular location">
    <subcellularLocation>
        <location evidence="1">Membrane</location>
        <topology evidence="1">Multi-pass membrane protein</topology>
    </subcellularLocation>
</comment>
<keyword evidence="4 5" id="KW-0472">Membrane</keyword>
<dbReference type="Gene3D" id="2.60.120.10">
    <property type="entry name" value="Jelly Rolls"/>
    <property type="match status" value="1"/>
</dbReference>
<dbReference type="InterPro" id="IPR020846">
    <property type="entry name" value="MFS_dom"/>
</dbReference>
<name>A0A1Y6LKJ8_ZYMTR</name>
<evidence type="ECO:0000313" key="7">
    <source>
        <dbReference type="EMBL" id="SMY25017.1"/>
    </source>
</evidence>
<feature type="transmembrane region" description="Helical" evidence="5">
    <location>
        <begin position="428"/>
        <end position="446"/>
    </location>
</feature>
<dbReference type="PANTHER" id="PTHR23502:SF181">
    <property type="entry name" value="MAJOR FACILITATOR SUPERFAMILY (MFS) PROFILE DOMAIN-CONTAINING PROTEIN"/>
    <property type="match status" value="1"/>
</dbReference>
<protein>
    <recommendedName>
        <fullName evidence="6">Major facilitator superfamily (MFS) profile domain-containing protein</fullName>
    </recommendedName>
</protein>
<keyword evidence="3 5" id="KW-1133">Transmembrane helix</keyword>
<organism evidence="7 8">
    <name type="scientific">Zymoseptoria tritici ST99CH_1A5</name>
    <dbReference type="NCBI Taxonomy" id="1276529"/>
    <lineage>
        <taxon>Eukaryota</taxon>
        <taxon>Fungi</taxon>
        <taxon>Dikarya</taxon>
        <taxon>Ascomycota</taxon>
        <taxon>Pezizomycotina</taxon>
        <taxon>Dothideomycetes</taxon>
        <taxon>Dothideomycetidae</taxon>
        <taxon>Mycosphaerellales</taxon>
        <taxon>Mycosphaerellaceae</taxon>
        <taxon>Zymoseptoria</taxon>
    </lineage>
</organism>
<dbReference type="SUPFAM" id="SSF103473">
    <property type="entry name" value="MFS general substrate transporter"/>
    <property type="match status" value="1"/>
</dbReference>
<dbReference type="Proteomes" id="UP000215453">
    <property type="component" value="Chromosome 6"/>
</dbReference>
<reference evidence="7 8" key="1">
    <citation type="submission" date="2016-10" db="EMBL/GenBank/DDBJ databases">
        <authorList>
            <person name="Varghese N."/>
        </authorList>
    </citation>
    <scope>NUCLEOTIDE SEQUENCE [LARGE SCALE GENOMIC DNA]</scope>
</reference>
<dbReference type="PANTHER" id="PTHR23502">
    <property type="entry name" value="MAJOR FACILITATOR SUPERFAMILY"/>
    <property type="match status" value="1"/>
</dbReference>
<proteinExistence type="predicted"/>
<evidence type="ECO:0000256" key="2">
    <source>
        <dbReference type="ARBA" id="ARBA00022692"/>
    </source>
</evidence>
<feature type="domain" description="Major facilitator superfamily (MFS) profile" evidence="6">
    <location>
        <begin position="360"/>
        <end position="835"/>
    </location>
</feature>
<dbReference type="InterPro" id="IPR036259">
    <property type="entry name" value="MFS_trans_sf"/>
</dbReference>
<sequence length="835" mass="91843">MEGTNLPPINRFITTHNEKGKAIFSDQTPEALDWSRLPNGAGFALGYTTEQFPANLNNDNDVSTYQSYLSTPPGLVIPGGTVLRFVDCPPDSISPMHRTVSLDYGVVLEGEVELVLDSGETRSMRRGDVAIQRGTNHAWKNSSSTKWARMMYVLQESKPILLGEDKVLGEDYGSMEGVPASGKKQSRRSKSALAVETHSLHLDRSYTSQHRRKIHDGHGLCLTNLQCSIVSDMRSPRLHNCNPHNAVERELYPTMRGIPHLTPSDTLRWQHLLVHLAQLLRLPCRAPDFSNQYGRLASRLLHHERRAARQKATRHDPAVWYVSIKAHTSVYDDDIIRLVPSPSTSSADPLNWPRSRRYAILFTMCFYALAVDFAAGAVAPALSIMEYQFMPHQDISTLSQLVAVSTLLLGTSNIFWVPLGNIFGRRPILIISLILLLLTTVWCGLAEGFPSLLAARALQGASSGPVYTFAPEITGDVFFHHERGRAMIAYTMCLAAGPYIAGVSGGYIAARLGYRWLFWISAVLVGFTLILEVLIVPETLFDREAELLREGRGDMVDVQHGFPTTSTKEAIHTKEDTAGSERVPTQQRPWTYIQSLKCGIYKGDIIRHFLAPWKSLVFPGTWVVMLLYGGLVAAIVSTSTIGPIFLSQPPYLWGPNVGLINLGGVLGVVVGGAITFVAADWLVTKRAKDDDNGLSEPESRLPALFPGVFLATTGLWTFGFCAANPSENAWAGLAVGIGMISAATATVPSIGFNYIIDSYHPLHGNCFVMTTIVRSVIAFAWTYFISDWVIADGPALPFGIFGMIMAIFGLLAVPLWAFGKRMRIATTSFLPPVKD</sequence>
<dbReference type="GO" id="GO:0005886">
    <property type="term" value="C:plasma membrane"/>
    <property type="evidence" value="ECO:0007669"/>
    <property type="project" value="TreeGrafter"/>
</dbReference>
<evidence type="ECO:0000256" key="5">
    <source>
        <dbReference type="SAM" id="Phobius"/>
    </source>
</evidence>
<dbReference type="PROSITE" id="PS50850">
    <property type="entry name" value="MFS"/>
    <property type="match status" value="1"/>
</dbReference>
<dbReference type="EMBL" id="LT882681">
    <property type="protein sequence ID" value="SMY25017.1"/>
    <property type="molecule type" value="Genomic_DNA"/>
</dbReference>
<feature type="transmembrane region" description="Helical" evidence="5">
    <location>
        <begin position="516"/>
        <end position="536"/>
    </location>
</feature>
<feature type="transmembrane region" description="Helical" evidence="5">
    <location>
        <begin position="703"/>
        <end position="723"/>
    </location>
</feature>
<dbReference type="InterPro" id="IPR014710">
    <property type="entry name" value="RmlC-like_jellyroll"/>
</dbReference>
<feature type="transmembrane region" description="Helical" evidence="5">
    <location>
        <begin position="767"/>
        <end position="786"/>
    </location>
</feature>